<dbReference type="SUPFAM" id="SSF47203">
    <property type="entry name" value="Acyl-CoA dehydrogenase C-terminal domain-like"/>
    <property type="match status" value="1"/>
</dbReference>
<evidence type="ECO:0000256" key="7">
    <source>
        <dbReference type="RuleBase" id="RU362125"/>
    </source>
</evidence>
<dbReference type="InterPro" id="IPR013786">
    <property type="entry name" value="AcylCoA_DH/ox_N"/>
</dbReference>
<dbReference type="Proteomes" id="UP000192927">
    <property type="component" value="Unassembled WGS sequence"/>
</dbReference>
<dbReference type="InterPro" id="IPR037069">
    <property type="entry name" value="AcylCoA_DH/ox_N_sf"/>
</dbReference>
<evidence type="ECO:0000256" key="2">
    <source>
        <dbReference type="ARBA" id="ARBA00009347"/>
    </source>
</evidence>
<reference evidence="13" key="1">
    <citation type="submission" date="2017-03" db="EMBL/GenBank/DDBJ databases">
        <authorList>
            <person name="Sharma R."/>
            <person name="Thines M."/>
        </authorList>
    </citation>
    <scope>NUCLEOTIDE SEQUENCE [LARGE SCALE GENOMIC DNA]</scope>
</reference>
<evidence type="ECO:0000256" key="6">
    <source>
        <dbReference type="ARBA" id="ARBA00023002"/>
    </source>
</evidence>
<dbReference type="EMBL" id="FWEW01001717">
    <property type="protein sequence ID" value="SLM37551.1"/>
    <property type="molecule type" value="Genomic_DNA"/>
</dbReference>
<dbReference type="FunFam" id="2.40.110.10:FF:000002">
    <property type="entry name" value="Acyl-CoA dehydrogenase fadE12"/>
    <property type="match status" value="1"/>
</dbReference>
<dbReference type="Pfam" id="PF02771">
    <property type="entry name" value="Acyl-CoA_dh_N"/>
    <property type="match status" value="1"/>
</dbReference>
<dbReference type="AlphaFoldDB" id="A0A1W5D3D3"/>
<dbReference type="InterPro" id="IPR050741">
    <property type="entry name" value="Acyl-CoA_dehydrogenase"/>
</dbReference>
<dbReference type="Gene3D" id="1.20.140.10">
    <property type="entry name" value="Butyryl-CoA Dehydrogenase, subunit A, domain 3"/>
    <property type="match status" value="1"/>
</dbReference>
<dbReference type="InterPro" id="IPR009100">
    <property type="entry name" value="AcylCoA_DH/oxidase_NM_dom_sf"/>
</dbReference>
<comment type="cofactor">
    <cofactor evidence="1 7">
        <name>FAD</name>
        <dbReference type="ChEBI" id="CHEBI:57692"/>
    </cofactor>
</comment>
<dbReference type="GO" id="GO:0005737">
    <property type="term" value="C:cytoplasm"/>
    <property type="evidence" value="ECO:0007669"/>
    <property type="project" value="TreeGrafter"/>
</dbReference>
<dbReference type="GO" id="GO:0033539">
    <property type="term" value="P:fatty acid beta-oxidation using acyl-CoA dehydrogenase"/>
    <property type="evidence" value="ECO:0007669"/>
    <property type="project" value="TreeGrafter"/>
</dbReference>
<dbReference type="InterPro" id="IPR007727">
    <property type="entry name" value="Spo12"/>
</dbReference>
<evidence type="ECO:0000256" key="3">
    <source>
        <dbReference type="ARBA" id="ARBA00011738"/>
    </source>
</evidence>
<dbReference type="InterPro" id="IPR036250">
    <property type="entry name" value="AcylCo_DH-like_C"/>
</dbReference>
<dbReference type="Pfam" id="PF05032">
    <property type="entry name" value="Spo12"/>
    <property type="match status" value="1"/>
</dbReference>
<comment type="subunit">
    <text evidence="3">Homodimer.</text>
</comment>
<feature type="domain" description="Acyl-CoA dehydrogenase/oxidase C-terminal" evidence="9">
    <location>
        <begin position="277"/>
        <end position="427"/>
    </location>
</feature>
<keyword evidence="5 7" id="KW-0274">FAD</keyword>
<feature type="domain" description="Acyl-CoA oxidase/dehydrogenase middle" evidence="10">
    <location>
        <begin position="163"/>
        <end position="262"/>
    </location>
</feature>
<dbReference type="InterPro" id="IPR006091">
    <property type="entry name" value="Acyl-CoA_Oxase/DH_mid-dom"/>
</dbReference>
<evidence type="ECO:0000256" key="8">
    <source>
        <dbReference type="SAM" id="MobiDB-lite"/>
    </source>
</evidence>
<dbReference type="GO" id="GO:0050660">
    <property type="term" value="F:flavin adenine dinucleotide binding"/>
    <property type="evidence" value="ECO:0007669"/>
    <property type="project" value="InterPro"/>
</dbReference>
<name>A0A1W5D3D3_9LECA</name>
<dbReference type="GO" id="GO:0003995">
    <property type="term" value="F:acyl-CoA dehydrogenase activity"/>
    <property type="evidence" value="ECO:0007669"/>
    <property type="project" value="TreeGrafter"/>
</dbReference>
<dbReference type="InterPro" id="IPR009075">
    <property type="entry name" value="AcylCo_DH/oxidase_C"/>
</dbReference>
<keyword evidence="4 7" id="KW-0285">Flavoprotein</keyword>
<dbReference type="SUPFAM" id="SSF56645">
    <property type="entry name" value="Acyl-CoA dehydrogenase NM domain-like"/>
    <property type="match status" value="1"/>
</dbReference>
<dbReference type="Pfam" id="PF02770">
    <property type="entry name" value="Acyl-CoA_dh_M"/>
    <property type="match status" value="1"/>
</dbReference>
<evidence type="ECO:0000313" key="12">
    <source>
        <dbReference type="EMBL" id="SLM37551.1"/>
    </source>
</evidence>
<dbReference type="PANTHER" id="PTHR48083">
    <property type="entry name" value="MEDIUM-CHAIN SPECIFIC ACYL-COA DEHYDROGENASE, MITOCHONDRIAL-RELATED"/>
    <property type="match status" value="1"/>
</dbReference>
<dbReference type="Gene3D" id="2.40.110.10">
    <property type="entry name" value="Butyryl-CoA Dehydrogenase, subunit A, domain 2"/>
    <property type="match status" value="1"/>
</dbReference>
<evidence type="ECO:0000259" key="9">
    <source>
        <dbReference type="Pfam" id="PF00441"/>
    </source>
</evidence>
<evidence type="ECO:0000259" key="11">
    <source>
        <dbReference type="Pfam" id="PF02771"/>
    </source>
</evidence>
<feature type="region of interest" description="Disordered" evidence="8">
    <location>
        <begin position="584"/>
        <end position="614"/>
    </location>
</feature>
<keyword evidence="6 7" id="KW-0560">Oxidoreductase</keyword>
<feature type="region of interest" description="Disordered" evidence="8">
    <location>
        <begin position="509"/>
        <end position="528"/>
    </location>
</feature>
<evidence type="ECO:0000256" key="1">
    <source>
        <dbReference type="ARBA" id="ARBA00001974"/>
    </source>
</evidence>
<protein>
    <submittedName>
        <fullName evidence="12">Acyl-dehydrogenase</fullName>
    </submittedName>
</protein>
<dbReference type="PANTHER" id="PTHR48083:SF13">
    <property type="entry name" value="ACYL-COA DEHYDROGENASE FAMILY MEMBER 11"/>
    <property type="match status" value="1"/>
</dbReference>
<dbReference type="InterPro" id="IPR046373">
    <property type="entry name" value="Acyl-CoA_Oxase/DH_mid-dom_sf"/>
</dbReference>
<accession>A0A1W5D3D3</accession>
<evidence type="ECO:0000256" key="5">
    <source>
        <dbReference type="ARBA" id="ARBA00022827"/>
    </source>
</evidence>
<dbReference type="Pfam" id="PF00441">
    <property type="entry name" value="Acyl-CoA_dh_1"/>
    <property type="match status" value="1"/>
</dbReference>
<keyword evidence="13" id="KW-1185">Reference proteome</keyword>
<evidence type="ECO:0000313" key="13">
    <source>
        <dbReference type="Proteomes" id="UP000192927"/>
    </source>
</evidence>
<comment type="similarity">
    <text evidence="2 7">Belongs to the acyl-CoA dehydrogenase family.</text>
</comment>
<evidence type="ECO:0000259" key="10">
    <source>
        <dbReference type="Pfam" id="PF02770"/>
    </source>
</evidence>
<organism evidence="12 13">
    <name type="scientific">Lasallia pustulata</name>
    <dbReference type="NCBI Taxonomy" id="136370"/>
    <lineage>
        <taxon>Eukaryota</taxon>
        <taxon>Fungi</taxon>
        <taxon>Dikarya</taxon>
        <taxon>Ascomycota</taxon>
        <taxon>Pezizomycotina</taxon>
        <taxon>Lecanoromycetes</taxon>
        <taxon>OSLEUM clade</taxon>
        <taxon>Umbilicariomycetidae</taxon>
        <taxon>Umbilicariales</taxon>
        <taxon>Umbilicariaceae</taxon>
        <taxon>Lasallia</taxon>
    </lineage>
</organism>
<dbReference type="Gene3D" id="1.10.540.10">
    <property type="entry name" value="Acyl-CoA dehydrogenase/oxidase, N-terminal domain"/>
    <property type="match status" value="1"/>
</dbReference>
<proteinExistence type="inferred from homology"/>
<feature type="compositionally biased region" description="Polar residues" evidence="8">
    <location>
        <begin position="585"/>
        <end position="597"/>
    </location>
</feature>
<feature type="domain" description="Acyl-CoA dehydrogenase/oxidase N-terminal" evidence="11">
    <location>
        <begin position="35"/>
        <end position="159"/>
    </location>
</feature>
<evidence type="ECO:0000256" key="4">
    <source>
        <dbReference type="ARBA" id="ARBA00022630"/>
    </source>
</evidence>
<feature type="compositionally biased region" description="Basic and acidic residues" evidence="8">
    <location>
        <begin position="603"/>
        <end position="614"/>
    </location>
</feature>
<sequence>MSKSDFSQNLLASSSKPQSAADKIPIIARHAVSERAKQTLNLIEKFVDEECIPADTVFHTQLGEGERRWSTYPPIIDDLKAKAKRLGLWNMFLPKNHFSQGAGFSNLEYGLMAEYLGRSRTASEATNCAAPDTGNMEVIAKYGTDAQKKEWLAPLLEGKIRSAFLMTEPDVASSDATNIRLTMRKEGNEYVLNGSKWWSSGAGDPRCKIYIVMGKSDPNNKDVYKQQSVILVPAGTKGITIKRMLSVYGYDDAPHGHAHISFKGVRVPASGMVLGEGRGFEIIQGRLGPGRIHHAMRAIGSAEKALEWMLARINDPAKKPFGKSLSEHGVILEWVAKSRIEIDAARLIVLNAAIKIDEKDAKSALKEIAQAKVLVPTMALTVIDRAVQCFGAAGICQDTPLANMWAQTRTLRIADGPDEVHLQQLGKNENKRGKEVREKLDRQMQAADALMRQYNMQPKAHLFAYFTSLTPTSTIQFHFKNPNTKPHIHIYTLTLISTTMSSNVLASRDVNASAPSPPKPTDAPKPKSMDYHRQVLQSRLDENKTQQTYISPSDTIMSPCTAKLSAYKSKHFLKAKPQSLFAKASSKNLATASSSGAENPFGAEEKEKSAEEKN</sequence>